<feature type="transmembrane region" description="Helical" evidence="1">
    <location>
        <begin position="426"/>
        <end position="442"/>
    </location>
</feature>
<accession>A0A7X8SLS3</accession>
<proteinExistence type="predicted"/>
<organism evidence="2 3">
    <name type="scientific">Flammeovirga agarivorans</name>
    <dbReference type="NCBI Taxonomy" id="2726742"/>
    <lineage>
        <taxon>Bacteria</taxon>
        <taxon>Pseudomonadati</taxon>
        <taxon>Bacteroidota</taxon>
        <taxon>Cytophagia</taxon>
        <taxon>Cytophagales</taxon>
        <taxon>Flammeovirgaceae</taxon>
        <taxon>Flammeovirga</taxon>
    </lineage>
</organism>
<dbReference type="AlphaFoldDB" id="A0A7X8SLS3"/>
<keyword evidence="1" id="KW-0812">Transmembrane</keyword>
<reference evidence="2 3" key="1">
    <citation type="submission" date="2020-04" db="EMBL/GenBank/DDBJ databases">
        <title>Flammeovirga sp. SR4, a novel species isolated from seawater.</title>
        <authorList>
            <person name="Wang X."/>
        </authorList>
    </citation>
    <scope>NUCLEOTIDE SEQUENCE [LARGE SCALE GENOMIC DNA]</scope>
    <source>
        <strain evidence="2 3">SR4</strain>
    </source>
</reference>
<feature type="transmembrane region" description="Helical" evidence="1">
    <location>
        <begin position="6"/>
        <end position="25"/>
    </location>
</feature>
<feature type="transmembrane region" description="Helical" evidence="1">
    <location>
        <begin position="233"/>
        <end position="249"/>
    </location>
</feature>
<feature type="transmembrane region" description="Helical" evidence="1">
    <location>
        <begin position="164"/>
        <end position="182"/>
    </location>
</feature>
<comment type="caution">
    <text evidence="2">The sequence shown here is derived from an EMBL/GenBank/DDBJ whole genome shotgun (WGS) entry which is preliminary data.</text>
</comment>
<dbReference type="Proteomes" id="UP000585050">
    <property type="component" value="Unassembled WGS sequence"/>
</dbReference>
<feature type="transmembrane region" description="Helical" evidence="1">
    <location>
        <begin position="37"/>
        <end position="59"/>
    </location>
</feature>
<evidence type="ECO:0000313" key="3">
    <source>
        <dbReference type="Proteomes" id="UP000585050"/>
    </source>
</evidence>
<evidence type="ECO:0000313" key="2">
    <source>
        <dbReference type="EMBL" id="NLR92498.1"/>
    </source>
</evidence>
<sequence length="453" mass="52367">MDPLYNLLITPIYLCVIYFLIAPYFAKKWTNKYTRKYFWWGLHAKMIGSIAFCIIYQFYYGGGDTIEYFKQGGIIVDAFFDSPNIGYETLMYNGSNIKGENARYLGMLYMKKNNSTWLMVQISSIVQFFSLKTFYPTSLLFGLWSFLGSWKLAQLFCSIYKENYKLICFSILFIPSCLFWSSGIMKETVTTGAIGFFVFYFCNVAFKRKDLFLSLIFLILLFTLIKVVKGATIYVLLPCLALWLFLFYFNKIPLLVKYIFSFILISTIPLVLLLMIPKIQEYIENNDEFVEAQKTINGFQSDHGGAWRKGRGHGGGDTSAYHLSTAGDLSLLGMLKSMPEAISFTLFRPFPWEAKKAVQLMGAGESILFLILTIYVLLKVGLIKTVKQTFTDPHLGFVLSYALFFGFIAGYISFNYGVLQRFKTPMMPFYTLFLVIHYQYIVKTKRKKLFKKR</sequence>
<dbReference type="EMBL" id="JABAIL010000004">
    <property type="protein sequence ID" value="NLR92498.1"/>
    <property type="molecule type" value="Genomic_DNA"/>
</dbReference>
<name>A0A7X8SLS3_9BACT</name>
<feature type="transmembrane region" description="Helical" evidence="1">
    <location>
        <begin position="256"/>
        <end position="276"/>
    </location>
</feature>
<gene>
    <name evidence="2" type="ORF">HGP29_14870</name>
</gene>
<dbReference type="RefSeq" id="WP_168883207.1">
    <property type="nucleotide sequence ID" value="NZ_JABAIL010000004.1"/>
</dbReference>
<feature type="transmembrane region" description="Helical" evidence="1">
    <location>
        <begin position="133"/>
        <end position="152"/>
    </location>
</feature>
<keyword evidence="1" id="KW-1133">Transmembrane helix</keyword>
<feature type="transmembrane region" description="Helical" evidence="1">
    <location>
        <begin position="395"/>
        <end position="414"/>
    </location>
</feature>
<protein>
    <recommendedName>
        <fullName evidence="4">Glycosyltransferase RgtA/B/C/D-like domain-containing protein</fullName>
    </recommendedName>
</protein>
<feature type="transmembrane region" description="Helical" evidence="1">
    <location>
        <begin position="366"/>
        <end position="383"/>
    </location>
</feature>
<feature type="transmembrane region" description="Helical" evidence="1">
    <location>
        <begin position="211"/>
        <end position="227"/>
    </location>
</feature>
<keyword evidence="3" id="KW-1185">Reference proteome</keyword>
<evidence type="ECO:0000256" key="1">
    <source>
        <dbReference type="SAM" id="Phobius"/>
    </source>
</evidence>
<feature type="transmembrane region" description="Helical" evidence="1">
    <location>
        <begin position="188"/>
        <end position="206"/>
    </location>
</feature>
<keyword evidence="1" id="KW-0472">Membrane</keyword>
<evidence type="ECO:0008006" key="4">
    <source>
        <dbReference type="Google" id="ProtNLM"/>
    </source>
</evidence>